<keyword evidence="2 7" id="KW-0813">Transport</keyword>
<dbReference type="SUPFAM" id="SSF56935">
    <property type="entry name" value="Porins"/>
    <property type="match status" value="1"/>
</dbReference>
<keyword evidence="3 7" id="KW-1134">Transmembrane beta strand</keyword>
<evidence type="ECO:0000313" key="9">
    <source>
        <dbReference type="Proteomes" id="UP001277471"/>
    </source>
</evidence>
<accession>A0ABU4PKS9</accession>
<dbReference type="PROSITE" id="PS52016">
    <property type="entry name" value="TONB_DEPENDENT_REC_3"/>
    <property type="match status" value="1"/>
</dbReference>
<keyword evidence="8" id="KW-0675">Receptor</keyword>
<evidence type="ECO:0000256" key="3">
    <source>
        <dbReference type="ARBA" id="ARBA00022452"/>
    </source>
</evidence>
<keyword evidence="5 7" id="KW-0472">Membrane</keyword>
<gene>
    <name evidence="8" type="ORF">SIM66_32505</name>
</gene>
<evidence type="ECO:0000313" key="8">
    <source>
        <dbReference type="EMBL" id="MDX5955892.1"/>
    </source>
</evidence>
<dbReference type="InterPro" id="IPR039426">
    <property type="entry name" value="TonB-dep_rcpt-like"/>
</dbReference>
<reference evidence="8 9" key="1">
    <citation type="submission" date="2023-11" db="EMBL/GenBank/DDBJ databases">
        <title>MicrobeMod: A computational toolkit for identifying prokaryotic methylation and restriction-modification with nanopore sequencing.</title>
        <authorList>
            <person name="Crits-Christoph A."/>
            <person name="Kang S.C."/>
            <person name="Lee H."/>
            <person name="Ostrov N."/>
        </authorList>
    </citation>
    <scope>NUCLEOTIDE SEQUENCE [LARGE SCALE GENOMIC DNA]</scope>
    <source>
        <strain evidence="8 9">ATCC 29145</strain>
    </source>
</reference>
<name>A0ABU4PKS9_AZOBR</name>
<sequence length="77" mass="8621">MRTEYVGKQALYPSSGAATRLPAYTLLSLDLSHDLTDSVILRGGVQNLTNERLAEESSLFTYAEEGRLYWVGLNYSF</sequence>
<keyword evidence="4 7" id="KW-0812">Transmembrane</keyword>
<comment type="similarity">
    <text evidence="7">Belongs to the TonB-dependent receptor family.</text>
</comment>
<organism evidence="8 9">
    <name type="scientific">Azospirillum brasilense</name>
    <dbReference type="NCBI Taxonomy" id="192"/>
    <lineage>
        <taxon>Bacteria</taxon>
        <taxon>Pseudomonadati</taxon>
        <taxon>Pseudomonadota</taxon>
        <taxon>Alphaproteobacteria</taxon>
        <taxon>Rhodospirillales</taxon>
        <taxon>Azospirillaceae</taxon>
        <taxon>Azospirillum</taxon>
    </lineage>
</organism>
<evidence type="ECO:0000256" key="5">
    <source>
        <dbReference type="ARBA" id="ARBA00023136"/>
    </source>
</evidence>
<dbReference type="InterPro" id="IPR036942">
    <property type="entry name" value="Beta-barrel_TonB_sf"/>
</dbReference>
<comment type="subcellular location">
    <subcellularLocation>
        <location evidence="1 7">Cell outer membrane</location>
        <topology evidence="1 7">Multi-pass membrane protein</topology>
    </subcellularLocation>
</comment>
<evidence type="ECO:0000256" key="4">
    <source>
        <dbReference type="ARBA" id="ARBA00022692"/>
    </source>
</evidence>
<evidence type="ECO:0000256" key="2">
    <source>
        <dbReference type="ARBA" id="ARBA00022448"/>
    </source>
</evidence>
<evidence type="ECO:0000256" key="6">
    <source>
        <dbReference type="ARBA" id="ARBA00023237"/>
    </source>
</evidence>
<comment type="caution">
    <text evidence="8">The sequence shown here is derived from an EMBL/GenBank/DDBJ whole genome shotgun (WGS) entry which is preliminary data.</text>
</comment>
<dbReference type="Proteomes" id="UP001277471">
    <property type="component" value="Unassembled WGS sequence"/>
</dbReference>
<dbReference type="EMBL" id="JAWXYC010000007">
    <property type="protein sequence ID" value="MDX5955892.1"/>
    <property type="molecule type" value="Genomic_DNA"/>
</dbReference>
<keyword evidence="6 7" id="KW-0998">Cell outer membrane</keyword>
<protein>
    <submittedName>
        <fullName evidence="8">TonB-dependent receptor</fullName>
    </submittedName>
</protein>
<proteinExistence type="inferred from homology"/>
<dbReference type="Gene3D" id="2.40.170.20">
    <property type="entry name" value="TonB-dependent receptor, beta-barrel domain"/>
    <property type="match status" value="1"/>
</dbReference>
<evidence type="ECO:0000256" key="7">
    <source>
        <dbReference type="PROSITE-ProRule" id="PRU01360"/>
    </source>
</evidence>
<evidence type="ECO:0000256" key="1">
    <source>
        <dbReference type="ARBA" id="ARBA00004571"/>
    </source>
</evidence>
<keyword evidence="9" id="KW-1185">Reference proteome</keyword>